<feature type="domain" description="ABC transporter" evidence="8">
    <location>
        <begin position="5"/>
        <end position="256"/>
    </location>
</feature>
<dbReference type="GO" id="GO:0005886">
    <property type="term" value="C:plasma membrane"/>
    <property type="evidence" value="ECO:0007669"/>
    <property type="project" value="UniProtKB-SubCell"/>
</dbReference>
<keyword evidence="6 9" id="KW-0067">ATP-binding</keyword>
<dbReference type="PANTHER" id="PTHR43297">
    <property type="entry name" value="OLIGOPEPTIDE TRANSPORT ATP-BINDING PROTEIN APPD"/>
    <property type="match status" value="1"/>
</dbReference>
<dbReference type="GO" id="GO:0005524">
    <property type="term" value="F:ATP binding"/>
    <property type="evidence" value="ECO:0007669"/>
    <property type="project" value="UniProtKB-KW"/>
</dbReference>
<evidence type="ECO:0000256" key="2">
    <source>
        <dbReference type="ARBA" id="ARBA00005417"/>
    </source>
</evidence>
<evidence type="ECO:0000256" key="6">
    <source>
        <dbReference type="ARBA" id="ARBA00022840"/>
    </source>
</evidence>
<dbReference type="InterPro" id="IPR003439">
    <property type="entry name" value="ABC_transporter-like_ATP-bd"/>
</dbReference>
<dbReference type="CDD" id="cd03257">
    <property type="entry name" value="ABC_NikE_OppD_transporters"/>
    <property type="match status" value="1"/>
</dbReference>
<dbReference type="GO" id="GO:0016887">
    <property type="term" value="F:ATP hydrolysis activity"/>
    <property type="evidence" value="ECO:0007669"/>
    <property type="project" value="InterPro"/>
</dbReference>
<comment type="subcellular location">
    <subcellularLocation>
        <location evidence="1">Cell membrane</location>
        <topology evidence="1">Peripheral membrane protein</topology>
    </subcellularLocation>
</comment>
<keyword evidence="3" id="KW-0813">Transport</keyword>
<reference evidence="9 10" key="1">
    <citation type="submission" date="2020-10" db="EMBL/GenBank/DDBJ databases">
        <title>Blautia liquoris sp.nov., isolated from the mud in a fermentation cellar used for the production of Chinese strong-flavoured liquor.</title>
        <authorList>
            <person name="Lu L."/>
        </authorList>
    </citation>
    <scope>NUCLEOTIDE SEQUENCE [LARGE SCALE GENOMIC DNA]</scope>
    <source>
        <strain evidence="9 10">LZLJ-3</strain>
    </source>
</reference>
<evidence type="ECO:0000256" key="5">
    <source>
        <dbReference type="ARBA" id="ARBA00022741"/>
    </source>
</evidence>
<dbReference type="KEGG" id="bliq:INP51_05270"/>
<dbReference type="EMBL" id="CP063304">
    <property type="protein sequence ID" value="QOV20358.1"/>
    <property type="molecule type" value="Genomic_DNA"/>
</dbReference>
<keyword evidence="5" id="KW-0547">Nucleotide-binding</keyword>
<keyword evidence="7" id="KW-0472">Membrane</keyword>
<gene>
    <name evidence="9" type="ORF">INP51_05270</name>
</gene>
<protein>
    <submittedName>
        <fullName evidence="9">ABC transporter ATP-binding protein</fullName>
    </submittedName>
</protein>
<dbReference type="Pfam" id="PF00005">
    <property type="entry name" value="ABC_tran"/>
    <property type="match status" value="1"/>
</dbReference>
<keyword evidence="10" id="KW-1185">Reference proteome</keyword>
<organism evidence="9 10">
    <name type="scientific">Blautia liquoris</name>
    <dbReference type="NCBI Taxonomy" id="2779518"/>
    <lineage>
        <taxon>Bacteria</taxon>
        <taxon>Bacillati</taxon>
        <taxon>Bacillota</taxon>
        <taxon>Clostridia</taxon>
        <taxon>Lachnospirales</taxon>
        <taxon>Lachnospiraceae</taxon>
        <taxon>Blautia</taxon>
    </lineage>
</organism>
<dbReference type="PANTHER" id="PTHR43297:SF2">
    <property type="entry name" value="DIPEPTIDE TRANSPORT ATP-BINDING PROTEIN DPPD"/>
    <property type="match status" value="1"/>
</dbReference>
<dbReference type="InterPro" id="IPR027417">
    <property type="entry name" value="P-loop_NTPase"/>
</dbReference>
<accession>A0A7M2RJP4</accession>
<evidence type="ECO:0000313" key="9">
    <source>
        <dbReference type="EMBL" id="QOV20358.1"/>
    </source>
</evidence>
<comment type="similarity">
    <text evidence="2">Belongs to the ABC transporter superfamily.</text>
</comment>
<evidence type="ECO:0000256" key="1">
    <source>
        <dbReference type="ARBA" id="ARBA00004202"/>
    </source>
</evidence>
<dbReference type="Proteomes" id="UP000593601">
    <property type="component" value="Chromosome"/>
</dbReference>
<evidence type="ECO:0000313" key="10">
    <source>
        <dbReference type="Proteomes" id="UP000593601"/>
    </source>
</evidence>
<keyword evidence="4" id="KW-1003">Cell membrane</keyword>
<dbReference type="Gene3D" id="3.40.50.300">
    <property type="entry name" value="P-loop containing nucleotide triphosphate hydrolases"/>
    <property type="match status" value="1"/>
</dbReference>
<evidence type="ECO:0000259" key="8">
    <source>
        <dbReference type="PROSITE" id="PS50893"/>
    </source>
</evidence>
<name>A0A7M2RJP4_9FIRM</name>
<dbReference type="InterPro" id="IPR050388">
    <property type="entry name" value="ABC_Ni/Peptide_Import"/>
</dbReference>
<dbReference type="SMART" id="SM00382">
    <property type="entry name" value="AAA"/>
    <property type="match status" value="1"/>
</dbReference>
<dbReference type="InterPro" id="IPR003593">
    <property type="entry name" value="AAA+_ATPase"/>
</dbReference>
<dbReference type="RefSeq" id="WP_193736678.1">
    <property type="nucleotide sequence ID" value="NZ_CP063304.1"/>
</dbReference>
<evidence type="ECO:0000256" key="3">
    <source>
        <dbReference type="ARBA" id="ARBA00022448"/>
    </source>
</evidence>
<dbReference type="PROSITE" id="PS50893">
    <property type="entry name" value="ABC_TRANSPORTER_2"/>
    <property type="match status" value="1"/>
</dbReference>
<dbReference type="AlphaFoldDB" id="A0A7M2RJP4"/>
<sequence length="265" mass="29357">MDPILNVRHLEIKYGEMPAVSDVSLELMPGEVLGVVGESGSGKSTLIRGIMGLLGAGSQITEGDICFQGKKLLDLEQRERRKLMGQQMMMIFQNPQASLVPIRTVEKQIYEAISEGSRKRAGVLNRKKVREQALEAFAKIGLKGGEQILKSYPFQLSGGMNQRVCIAIAMMQRPQLLFADEPTSALDVTVQSQVLDELVKLKSLSGTAIVIVTHNIGIVERIADKAAVMYQGRLVEYGSKDEVIQHPREEYTKKLLNAVLHLERE</sequence>
<evidence type="ECO:0000256" key="4">
    <source>
        <dbReference type="ARBA" id="ARBA00022475"/>
    </source>
</evidence>
<evidence type="ECO:0000256" key="7">
    <source>
        <dbReference type="ARBA" id="ARBA00023136"/>
    </source>
</evidence>
<dbReference type="SUPFAM" id="SSF52540">
    <property type="entry name" value="P-loop containing nucleoside triphosphate hydrolases"/>
    <property type="match status" value="1"/>
</dbReference>
<proteinExistence type="inferred from homology"/>